<proteinExistence type="predicted"/>
<comment type="caution">
    <text evidence="1">The sequence shown here is derived from an EMBL/GenBank/DDBJ whole genome shotgun (WGS) entry which is preliminary data.</text>
</comment>
<evidence type="ECO:0000313" key="1">
    <source>
        <dbReference type="EMBL" id="GAG30013.1"/>
    </source>
</evidence>
<gene>
    <name evidence="1" type="ORF">S01H1_71781</name>
</gene>
<dbReference type="AlphaFoldDB" id="X0X034"/>
<sequence length="68" mass="7559">GGGDPNTYTTEYRCHQCGACWTVSRTGDKRTVSEPWWPEPVEVIEMDSSPCSYVMGKELEIDPGSFNA</sequence>
<organism evidence="1">
    <name type="scientific">marine sediment metagenome</name>
    <dbReference type="NCBI Taxonomy" id="412755"/>
    <lineage>
        <taxon>unclassified sequences</taxon>
        <taxon>metagenomes</taxon>
        <taxon>ecological metagenomes</taxon>
    </lineage>
</organism>
<name>X0X034_9ZZZZ</name>
<reference evidence="1" key="1">
    <citation type="journal article" date="2014" name="Front. Microbiol.">
        <title>High frequency of phylogenetically diverse reductive dehalogenase-homologous genes in deep subseafloor sedimentary metagenomes.</title>
        <authorList>
            <person name="Kawai M."/>
            <person name="Futagami T."/>
            <person name="Toyoda A."/>
            <person name="Takaki Y."/>
            <person name="Nishi S."/>
            <person name="Hori S."/>
            <person name="Arai W."/>
            <person name="Tsubouchi T."/>
            <person name="Morono Y."/>
            <person name="Uchiyama I."/>
            <person name="Ito T."/>
            <person name="Fujiyama A."/>
            <person name="Inagaki F."/>
            <person name="Takami H."/>
        </authorList>
    </citation>
    <scope>NUCLEOTIDE SEQUENCE</scope>
    <source>
        <strain evidence="1">Expedition CK06-06</strain>
    </source>
</reference>
<feature type="non-terminal residue" evidence="1">
    <location>
        <position position="1"/>
    </location>
</feature>
<protein>
    <submittedName>
        <fullName evidence="1">Uncharacterized protein</fullName>
    </submittedName>
</protein>
<accession>X0X034</accession>
<dbReference type="EMBL" id="BARS01047826">
    <property type="protein sequence ID" value="GAG30013.1"/>
    <property type="molecule type" value="Genomic_DNA"/>
</dbReference>